<protein>
    <submittedName>
        <fullName evidence="14">Potassium channel protein</fullName>
    </submittedName>
</protein>
<dbReference type="Pfam" id="PF22614">
    <property type="entry name" value="Slo-like_RCK"/>
    <property type="match status" value="1"/>
</dbReference>
<dbReference type="PANTHER" id="PTHR10027:SF10">
    <property type="entry name" value="SLOWPOKE 2, ISOFORM D"/>
    <property type="match status" value="1"/>
</dbReference>
<evidence type="ECO:0000313" key="14">
    <source>
        <dbReference type="EMBL" id="QJC53518.1"/>
    </source>
</evidence>
<dbReference type="RefSeq" id="WP_168909056.1">
    <property type="nucleotide sequence ID" value="NZ_CP051428.1"/>
</dbReference>
<dbReference type="InterPro" id="IPR036291">
    <property type="entry name" value="NAD(P)-bd_dom_sf"/>
</dbReference>
<evidence type="ECO:0000259" key="13">
    <source>
        <dbReference type="PROSITE" id="PS51201"/>
    </source>
</evidence>
<evidence type="ECO:0000256" key="12">
    <source>
        <dbReference type="SAM" id="Phobius"/>
    </source>
</evidence>
<evidence type="ECO:0000313" key="15">
    <source>
        <dbReference type="Proteomes" id="UP000502136"/>
    </source>
</evidence>
<dbReference type="KEGG" id="palr:HGI30_19560"/>
<dbReference type="AlphaFoldDB" id="A0A6H2H2F3"/>
<organism evidence="14 15">
    <name type="scientific">Paenibacillus albicereus</name>
    <dbReference type="NCBI Taxonomy" id="2726185"/>
    <lineage>
        <taxon>Bacteria</taxon>
        <taxon>Bacillati</taxon>
        <taxon>Bacillota</taxon>
        <taxon>Bacilli</taxon>
        <taxon>Bacillales</taxon>
        <taxon>Paenibacillaceae</taxon>
        <taxon>Paenibacillus</taxon>
    </lineage>
</organism>
<comment type="catalytic activity">
    <reaction evidence="11">
        <text>K(+)(in) = K(+)(out)</text>
        <dbReference type="Rhea" id="RHEA:29463"/>
        <dbReference type="ChEBI" id="CHEBI:29103"/>
    </reaction>
</comment>
<keyword evidence="4 12" id="KW-0812">Transmembrane</keyword>
<evidence type="ECO:0000256" key="7">
    <source>
        <dbReference type="ARBA" id="ARBA00022989"/>
    </source>
</evidence>
<dbReference type="PROSITE" id="PS51201">
    <property type="entry name" value="RCK_N"/>
    <property type="match status" value="1"/>
</dbReference>
<sequence length="366" mass="40894">MARIPFITRISSCIQLAERKGSMLFFYNAFRKIAKLDGRTLAAFAALFFLLSPFVIQALEPEKFTSWFRSLWWVIVTATTVGYGDYFPVTAPGMAFGIVVIFIGLFLIGSIVGKTTENFVSWKKQREEGRLAYQGKDHYVVIGWSEEKIRDMIEELLLADPAREVVLIAKLAKTPMAEERVHYIQGDATEYATLDRANVCACKAVVIFSPEGVPNASLADGHTLLIATTLESYAARQGKEIYTIAEILKESHRHSFRHAKVDELILSQQSISHLIASSTVNQGSSRLFMNLMSKDSGDELYGIAKRPEWRTYNDAYEWLKARGALLVADGDDTGIIRRLGDTIPEQARLFVIADSVTYEALSRTGG</sequence>
<evidence type="ECO:0000256" key="9">
    <source>
        <dbReference type="ARBA" id="ARBA00023136"/>
    </source>
</evidence>
<keyword evidence="5" id="KW-0631">Potassium channel</keyword>
<dbReference type="Pfam" id="PF07885">
    <property type="entry name" value="Ion_trans_2"/>
    <property type="match status" value="1"/>
</dbReference>
<dbReference type="SUPFAM" id="SSF81324">
    <property type="entry name" value="Voltage-gated potassium channels"/>
    <property type="match status" value="1"/>
</dbReference>
<keyword evidence="9 12" id="KW-0472">Membrane</keyword>
<dbReference type="GO" id="GO:0005886">
    <property type="term" value="C:plasma membrane"/>
    <property type="evidence" value="ECO:0007669"/>
    <property type="project" value="UniProtKB-SubCell"/>
</dbReference>
<evidence type="ECO:0000256" key="8">
    <source>
        <dbReference type="ARBA" id="ARBA00023065"/>
    </source>
</evidence>
<dbReference type="PANTHER" id="PTHR10027">
    <property type="entry name" value="CALCIUM-ACTIVATED POTASSIUM CHANNEL ALPHA CHAIN"/>
    <property type="match status" value="1"/>
</dbReference>
<keyword evidence="8" id="KW-0406">Ion transport</keyword>
<name>A0A6H2H2F3_9BACL</name>
<evidence type="ECO:0000256" key="1">
    <source>
        <dbReference type="ARBA" id="ARBA00004651"/>
    </source>
</evidence>
<keyword evidence="15" id="KW-1185">Reference proteome</keyword>
<proteinExistence type="predicted"/>
<dbReference type="InterPro" id="IPR013099">
    <property type="entry name" value="K_chnl_dom"/>
</dbReference>
<dbReference type="GO" id="GO:0005267">
    <property type="term" value="F:potassium channel activity"/>
    <property type="evidence" value="ECO:0007669"/>
    <property type="project" value="UniProtKB-KW"/>
</dbReference>
<feature type="transmembrane region" description="Helical" evidence="12">
    <location>
        <begin position="94"/>
        <end position="113"/>
    </location>
</feature>
<accession>A0A6H2H2F3</accession>
<evidence type="ECO:0000256" key="2">
    <source>
        <dbReference type="ARBA" id="ARBA00022448"/>
    </source>
</evidence>
<evidence type="ECO:0000256" key="10">
    <source>
        <dbReference type="ARBA" id="ARBA00023303"/>
    </source>
</evidence>
<keyword evidence="10 14" id="KW-0407">Ion channel</keyword>
<keyword evidence="2" id="KW-0813">Transport</keyword>
<gene>
    <name evidence="14" type="ORF">HGI30_19560</name>
</gene>
<keyword evidence="3" id="KW-0633">Potassium transport</keyword>
<evidence type="ECO:0000256" key="4">
    <source>
        <dbReference type="ARBA" id="ARBA00022692"/>
    </source>
</evidence>
<dbReference type="EMBL" id="CP051428">
    <property type="protein sequence ID" value="QJC53518.1"/>
    <property type="molecule type" value="Genomic_DNA"/>
</dbReference>
<feature type="transmembrane region" description="Helical" evidence="12">
    <location>
        <begin position="41"/>
        <end position="59"/>
    </location>
</feature>
<feature type="domain" description="RCK N-terminal" evidence="13">
    <location>
        <begin position="136"/>
        <end position="265"/>
    </location>
</feature>
<keyword evidence="7 12" id="KW-1133">Transmembrane helix</keyword>
<dbReference type="SUPFAM" id="SSF51735">
    <property type="entry name" value="NAD(P)-binding Rossmann-fold domains"/>
    <property type="match status" value="1"/>
</dbReference>
<reference evidence="14 15" key="1">
    <citation type="submission" date="2020-04" db="EMBL/GenBank/DDBJ databases">
        <title>Novel Paenibacillus strain UniB2 isolated from commercial digestive syrup.</title>
        <authorList>
            <person name="Thorat V."/>
            <person name="Kirdat K."/>
            <person name="Tiwarekar B."/>
            <person name="Yadav A."/>
        </authorList>
    </citation>
    <scope>NUCLEOTIDE SEQUENCE [LARGE SCALE GENOMIC DNA]</scope>
    <source>
        <strain evidence="14 15">UniB2</strain>
    </source>
</reference>
<evidence type="ECO:0000256" key="6">
    <source>
        <dbReference type="ARBA" id="ARBA00022958"/>
    </source>
</evidence>
<dbReference type="PRINTS" id="PR00169">
    <property type="entry name" value="KCHANNEL"/>
</dbReference>
<dbReference type="Gene3D" id="3.40.50.720">
    <property type="entry name" value="NAD(P)-binding Rossmann-like Domain"/>
    <property type="match status" value="1"/>
</dbReference>
<evidence type="ECO:0000256" key="5">
    <source>
        <dbReference type="ARBA" id="ARBA00022826"/>
    </source>
</evidence>
<dbReference type="InterPro" id="IPR003148">
    <property type="entry name" value="RCK_N"/>
</dbReference>
<evidence type="ECO:0000256" key="11">
    <source>
        <dbReference type="ARBA" id="ARBA00034430"/>
    </source>
</evidence>
<comment type="subcellular location">
    <subcellularLocation>
        <location evidence="1">Cell membrane</location>
        <topology evidence="1">Multi-pass membrane protein</topology>
    </subcellularLocation>
</comment>
<keyword evidence="6" id="KW-0630">Potassium</keyword>
<evidence type="ECO:0000256" key="3">
    <source>
        <dbReference type="ARBA" id="ARBA00022538"/>
    </source>
</evidence>
<dbReference type="Proteomes" id="UP000502136">
    <property type="component" value="Chromosome"/>
</dbReference>
<dbReference type="InterPro" id="IPR047871">
    <property type="entry name" value="K_chnl_Slo-like"/>
</dbReference>
<dbReference type="Gene3D" id="1.10.287.70">
    <property type="match status" value="1"/>
</dbReference>